<evidence type="ECO:0000313" key="3">
    <source>
        <dbReference type="EMBL" id="MTS51101.1"/>
    </source>
</evidence>
<dbReference type="SUPFAM" id="SSF89447">
    <property type="entry name" value="AbrB/MazE/MraZ-like"/>
    <property type="match status" value="1"/>
</dbReference>
<dbReference type="AlphaFoldDB" id="A0A844KWA3"/>
<sequence>MKTMERPMDALGRIVLPAGYRKQKNLQAGDVLCVDEQEGKRMIYPRKARCALCGGKKSFFPMGDILYVKPVGKNCIHNCISAPKLTKGAAACAATPFASIGE</sequence>
<dbReference type="Gene3D" id="2.10.260.10">
    <property type="match status" value="1"/>
</dbReference>
<evidence type="ECO:0000256" key="1">
    <source>
        <dbReference type="PROSITE-ProRule" id="PRU01076"/>
    </source>
</evidence>
<dbReference type="EMBL" id="WMZR01000006">
    <property type="protein sequence ID" value="MTS51101.1"/>
    <property type="molecule type" value="Genomic_DNA"/>
</dbReference>
<proteinExistence type="predicted"/>
<comment type="caution">
    <text evidence="3">The sequence shown here is derived from an EMBL/GenBank/DDBJ whole genome shotgun (WGS) entry which is preliminary data.</text>
</comment>
<keyword evidence="1" id="KW-0238">DNA-binding</keyword>
<dbReference type="GO" id="GO:0003677">
    <property type="term" value="F:DNA binding"/>
    <property type="evidence" value="ECO:0007669"/>
    <property type="project" value="UniProtKB-UniRule"/>
</dbReference>
<evidence type="ECO:0000313" key="4">
    <source>
        <dbReference type="Proteomes" id="UP000449193"/>
    </source>
</evidence>
<dbReference type="InterPro" id="IPR037914">
    <property type="entry name" value="SpoVT-AbrB_sf"/>
</dbReference>
<dbReference type="Proteomes" id="UP000449193">
    <property type="component" value="Unassembled WGS sequence"/>
</dbReference>
<organism evidence="3 4">
    <name type="scientific">Ruthenibacterium lactatiformans</name>
    <dbReference type="NCBI Taxonomy" id="1550024"/>
    <lineage>
        <taxon>Bacteria</taxon>
        <taxon>Bacillati</taxon>
        <taxon>Bacillota</taxon>
        <taxon>Clostridia</taxon>
        <taxon>Eubacteriales</taxon>
        <taxon>Oscillospiraceae</taxon>
        <taxon>Ruthenibacterium</taxon>
    </lineage>
</organism>
<dbReference type="RefSeq" id="WP_155202037.1">
    <property type="nucleotide sequence ID" value="NZ_WMZO01000006.1"/>
</dbReference>
<dbReference type="PROSITE" id="PS51740">
    <property type="entry name" value="SPOVT_ABRB"/>
    <property type="match status" value="1"/>
</dbReference>
<dbReference type="InterPro" id="IPR007159">
    <property type="entry name" value="SpoVT-AbrB_dom"/>
</dbReference>
<gene>
    <name evidence="3" type="ORF">GMD52_06070</name>
</gene>
<protein>
    <recommendedName>
        <fullName evidence="2">SpoVT-AbrB domain-containing protein</fullName>
    </recommendedName>
</protein>
<feature type="domain" description="SpoVT-AbrB" evidence="2">
    <location>
        <begin position="3"/>
        <end position="48"/>
    </location>
</feature>
<accession>A0A844KWA3</accession>
<evidence type="ECO:0000259" key="2">
    <source>
        <dbReference type="PROSITE" id="PS51740"/>
    </source>
</evidence>
<name>A0A844KWA3_9FIRM</name>
<reference evidence="3 4" key="1">
    <citation type="journal article" date="2019" name="Nat. Med.">
        <title>A library of human gut bacterial isolates paired with longitudinal multiomics data enables mechanistic microbiome research.</title>
        <authorList>
            <person name="Poyet M."/>
            <person name="Groussin M."/>
            <person name="Gibbons S.M."/>
            <person name="Avila-Pacheco J."/>
            <person name="Jiang X."/>
            <person name="Kearney S.M."/>
            <person name="Perrotta A.R."/>
            <person name="Berdy B."/>
            <person name="Zhao S."/>
            <person name="Lieberman T.D."/>
            <person name="Swanson P.K."/>
            <person name="Smith M."/>
            <person name="Roesemann S."/>
            <person name="Alexander J.E."/>
            <person name="Rich S.A."/>
            <person name="Livny J."/>
            <person name="Vlamakis H."/>
            <person name="Clish C."/>
            <person name="Bullock K."/>
            <person name="Deik A."/>
            <person name="Scott J."/>
            <person name="Pierce K.A."/>
            <person name="Xavier R.J."/>
            <person name="Alm E.J."/>
        </authorList>
    </citation>
    <scope>NUCLEOTIDE SEQUENCE [LARGE SCALE GENOMIC DNA]</scope>
    <source>
        <strain evidence="3 4">BIOML-A7</strain>
    </source>
</reference>